<feature type="compositionally biased region" description="Basic and acidic residues" evidence="1">
    <location>
        <begin position="207"/>
        <end position="223"/>
    </location>
</feature>
<comment type="caution">
    <text evidence="2">The sequence shown here is derived from an EMBL/GenBank/DDBJ whole genome shotgun (WGS) entry which is preliminary data.</text>
</comment>
<organism evidence="2 3">
    <name type="scientific">Sporothrix curviconia</name>
    <dbReference type="NCBI Taxonomy" id="1260050"/>
    <lineage>
        <taxon>Eukaryota</taxon>
        <taxon>Fungi</taxon>
        <taxon>Dikarya</taxon>
        <taxon>Ascomycota</taxon>
        <taxon>Pezizomycotina</taxon>
        <taxon>Sordariomycetes</taxon>
        <taxon>Sordariomycetidae</taxon>
        <taxon>Ophiostomatales</taxon>
        <taxon>Ophiostomataceae</taxon>
        <taxon>Sporothrix</taxon>
    </lineage>
</organism>
<evidence type="ECO:0000256" key="1">
    <source>
        <dbReference type="SAM" id="MobiDB-lite"/>
    </source>
</evidence>
<feature type="compositionally biased region" description="Acidic residues" evidence="1">
    <location>
        <begin position="261"/>
        <end position="300"/>
    </location>
</feature>
<feature type="region of interest" description="Disordered" evidence="1">
    <location>
        <begin position="204"/>
        <end position="300"/>
    </location>
</feature>
<gene>
    <name evidence="2" type="ORF">SCUCBS95973_002691</name>
</gene>
<keyword evidence="3" id="KW-1185">Reference proteome</keyword>
<evidence type="ECO:0000313" key="2">
    <source>
        <dbReference type="EMBL" id="CAK7216104.1"/>
    </source>
</evidence>
<dbReference type="InterPro" id="IPR031349">
    <property type="entry name" value="Tfb6"/>
</dbReference>
<evidence type="ECO:0008006" key="4">
    <source>
        <dbReference type="Google" id="ProtNLM"/>
    </source>
</evidence>
<proteinExistence type="predicted"/>
<feature type="region of interest" description="Disordered" evidence="1">
    <location>
        <begin position="1"/>
        <end position="57"/>
    </location>
</feature>
<protein>
    <recommendedName>
        <fullName evidence="4">Meiotic recombination protein DMC1</fullName>
    </recommendedName>
</protein>
<dbReference type="EMBL" id="CAWUHB010000011">
    <property type="protein sequence ID" value="CAK7216104.1"/>
    <property type="molecule type" value="Genomic_DNA"/>
</dbReference>
<dbReference type="PANTHER" id="PTHR37781">
    <property type="entry name" value="TFIIH COMPLEX SUBUNIT"/>
    <property type="match status" value="1"/>
</dbReference>
<reference evidence="2 3" key="1">
    <citation type="submission" date="2024-01" db="EMBL/GenBank/DDBJ databases">
        <authorList>
            <person name="Allen C."/>
            <person name="Tagirdzhanova G."/>
        </authorList>
    </citation>
    <scope>NUCLEOTIDE SEQUENCE [LARGE SCALE GENOMIC DNA]</scope>
</reference>
<dbReference type="PANTHER" id="PTHR37781:SF1">
    <property type="entry name" value="ADR380WP"/>
    <property type="match status" value="1"/>
</dbReference>
<feature type="compositionally biased region" description="Pro residues" evidence="1">
    <location>
        <begin position="1"/>
        <end position="11"/>
    </location>
</feature>
<dbReference type="Proteomes" id="UP001642405">
    <property type="component" value="Unassembled WGS sequence"/>
</dbReference>
<name>A0ABP0B9Z3_9PEZI</name>
<sequence>MPDPAQPPVSPGPGGFLQPSASLMSPSPSLASSVRSTSSTLGLPHPRSQPLRPGSAKEDLVRRYISDRLLHVSRRFVKKHGIAEPGDAVIGYKSMGELCRDVDALLNNLWKSGTPSLQVQYLLNIASELITWMDGFAPSPRATLAILRKLDYCFASLLVGADLETHEALPGFETGGSTSNRRIGLSRTDMVRCRSIAEQSRVVVGDVFRRGPPDPLDENDRSARSRNNNTQRADREGTVGTEASTLHGDDTEGGRETTAEPADDDDATTLADETDGAEDDIDVYGNDNDDDDDDDDDDINLDTQMGVARVYENTLVKLGEVLGDEPGRIGDFAPQSMDLYNTFEDENDDEY</sequence>
<accession>A0ABP0B9Z3</accession>
<evidence type="ECO:0000313" key="3">
    <source>
        <dbReference type="Proteomes" id="UP001642405"/>
    </source>
</evidence>
<dbReference type="Pfam" id="PF17110">
    <property type="entry name" value="TFB6"/>
    <property type="match status" value="1"/>
</dbReference>
<feature type="compositionally biased region" description="Low complexity" evidence="1">
    <location>
        <begin position="19"/>
        <end position="41"/>
    </location>
</feature>
<feature type="compositionally biased region" description="Basic and acidic residues" evidence="1">
    <location>
        <begin position="247"/>
        <end position="258"/>
    </location>
</feature>